<keyword evidence="3" id="KW-1185">Reference proteome</keyword>
<sequence length="365" mass="40905">MKIKVALLSAGLGNVSRGFETSAATWFEYLHGANLIDCRLFAGGQYKNAVRIPNISRNSTLANILKRLQLIKDGCRLEQLTFSLSFLIYMIGFKPDILWVQEATLAQMALKFKKIFRFSYKIVFCDGAPVGHQFAKQFDHIVFLEKFAAQKALNDGVPTEKISVIPYICLTPKTFIEKKDARALFGLPENDFVIICVAAWNTHHKRIDYLLNEIALLGQDDVTLLLCGQPEAETVMLKDLAKQLGIKTKWVTLPPSELTKAYFAADIFVLPSLKEGLGAVLIEAGFHKLPVLCHPYDSALYIFGEEYDGLTDLSIKGNLAKKIEAFRKTDLTIKGNEVAVHINNTFNPDMLTQKFISMAEQVYNS</sequence>
<dbReference type="KEGG" id="chu:CHU_0889"/>
<dbReference type="OrthoDB" id="9811239at2"/>
<dbReference type="AlphaFoldDB" id="A0A6N4SPH3"/>
<dbReference type="InterPro" id="IPR001296">
    <property type="entry name" value="Glyco_trans_1"/>
</dbReference>
<feature type="domain" description="Glycosyl transferase family 1" evidence="1">
    <location>
        <begin position="180"/>
        <end position="310"/>
    </location>
</feature>
<reference evidence="2 3" key="1">
    <citation type="journal article" date="2007" name="Appl. Environ. Microbiol.">
        <title>Genome sequence of the cellulolytic gliding bacterium Cytophaga hutchinsonii.</title>
        <authorList>
            <person name="Xie G."/>
            <person name="Bruce D.C."/>
            <person name="Challacombe J.F."/>
            <person name="Chertkov O."/>
            <person name="Detter J.C."/>
            <person name="Gilna P."/>
            <person name="Han C.S."/>
            <person name="Lucas S."/>
            <person name="Misra M."/>
            <person name="Myers G.L."/>
            <person name="Richardson P."/>
            <person name="Tapia R."/>
            <person name="Thayer N."/>
            <person name="Thompson L.S."/>
            <person name="Brettin T.S."/>
            <person name="Henrissat B."/>
            <person name="Wilson D.B."/>
            <person name="McBride M.J."/>
        </authorList>
    </citation>
    <scope>NUCLEOTIDE SEQUENCE [LARGE SCALE GENOMIC DNA]</scope>
    <source>
        <strain evidence="3">ATCC 33406 / DSM 1761 / CIP 103989 / NBRC 15051 / NCIMB 9469 / D465</strain>
    </source>
</reference>
<evidence type="ECO:0000259" key="1">
    <source>
        <dbReference type="Pfam" id="PF00534"/>
    </source>
</evidence>
<dbReference type="Proteomes" id="UP000001822">
    <property type="component" value="Chromosome"/>
</dbReference>
<dbReference type="SUPFAM" id="SSF53756">
    <property type="entry name" value="UDP-Glycosyltransferase/glycogen phosphorylase"/>
    <property type="match status" value="1"/>
</dbReference>
<name>A0A6N4SPH3_CYTH3</name>
<dbReference type="GO" id="GO:0016757">
    <property type="term" value="F:glycosyltransferase activity"/>
    <property type="evidence" value="ECO:0007669"/>
    <property type="project" value="InterPro"/>
</dbReference>
<proteinExistence type="predicted"/>
<evidence type="ECO:0000313" key="2">
    <source>
        <dbReference type="EMBL" id="ABG58170.1"/>
    </source>
</evidence>
<dbReference type="PANTHER" id="PTHR12526">
    <property type="entry name" value="GLYCOSYLTRANSFERASE"/>
    <property type="match status" value="1"/>
</dbReference>
<evidence type="ECO:0000313" key="3">
    <source>
        <dbReference type="Proteomes" id="UP000001822"/>
    </source>
</evidence>
<accession>A0A6N4SPH3</accession>
<protein>
    <submittedName>
        <fullName evidence="2">A-glycosyltransferase-related protein, glycosyltransferase family 4 protein</fullName>
    </submittedName>
</protein>
<dbReference type="EMBL" id="CP000383">
    <property type="protein sequence ID" value="ABG58170.1"/>
    <property type="molecule type" value="Genomic_DNA"/>
</dbReference>
<dbReference type="Gene3D" id="3.40.50.2000">
    <property type="entry name" value="Glycogen Phosphorylase B"/>
    <property type="match status" value="2"/>
</dbReference>
<organism evidence="2 3">
    <name type="scientific">Cytophaga hutchinsonii (strain ATCC 33406 / DSM 1761 / CIP 103989 / NBRC 15051 / NCIMB 9469 / D465)</name>
    <dbReference type="NCBI Taxonomy" id="269798"/>
    <lineage>
        <taxon>Bacteria</taxon>
        <taxon>Pseudomonadati</taxon>
        <taxon>Bacteroidota</taxon>
        <taxon>Cytophagia</taxon>
        <taxon>Cytophagales</taxon>
        <taxon>Cytophagaceae</taxon>
        <taxon>Cytophaga</taxon>
    </lineage>
</organism>
<dbReference type="Pfam" id="PF00534">
    <property type="entry name" value="Glycos_transf_1"/>
    <property type="match status" value="1"/>
</dbReference>
<gene>
    <name evidence="2" type="ordered locus">CHU_0889</name>
</gene>